<keyword evidence="3" id="KW-1185">Reference proteome</keyword>
<accession>A0A5M6I8B2</accession>
<dbReference type="RefSeq" id="WP_150063881.1">
    <property type="nucleotide sequence ID" value="NZ_JACHII010000026.1"/>
</dbReference>
<evidence type="ECO:0008006" key="4">
    <source>
        <dbReference type="Google" id="ProtNLM"/>
    </source>
</evidence>
<reference evidence="2 3" key="1">
    <citation type="submission" date="2019-09" db="EMBL/GenBank/DDBJ databases">
        <title>Genome sequence of Roseospira marina, one of the more divergent members of the non-sulfur purple photosynthetic bacterial family, the Rhodospirillaceae.</title>
        <authorList>
            <person name="Meyer T."/>
            <person name="Kyndt J."/>
        </authorList>
    </citation>
    <scope>NUCLEOTIDE SEQUENCE [LARGE SCALE GENOMIC DNA]</scope>
    <source>
        <strain evidence="2 3">DSM 15113</strain>
    </source>
</reference>
<organism evidence="2 3">
    <name type="scientific">Roseospira marina</name>
    <dbReference type="NCBI Taxonomy" id="140057"/>
    <lineage>
        <taxon>Bacteria</taxon>
        <taxon>Pseudomonadati</taxon>
        <taxon>Pseudomonadota</taxon>
        <taxon>Alphaproteobacteria</taxon>
        <taxon>Rhodospirillales</taxon>
        <taxon>Rhodospirillaceae</taxon>
        <taxon>Roseospira</taxon>
    </lineage>
</organism>
<name>A0A5M6I8B2_9PROT</name>
<proteinExistence type="predicted"/>
<evidence type="ECO:0000256" key="1">
    <source>
        <dbReference type="SAM" id="MobiDB-lite"/>
    </source>
</evidence>
<sequence>MNVSTLAGGTMLSQAVSLLHTQTSMLKMSAEADQAVAGLLQSSGGQAQNPSQAVTPAAGSGKGTQVDITA</sequence>
<dbReference type="OrthoDB" id="9913206at2"/>
<dbReference type="EMBL" id="VWPJ01000026">
    <property type="protein sequence ID" value="KAA5603958.1"/>
    <property type="molecule type" value="Genomic_DNA"/>
</dbReference>
<dbReference type="Proteomes" id="UP000324065">
    <property type="component" value="Unassembled WGS sequence"/>
</dbReference>
<evidence type="ECO:0000313" key="2">
    <source>
        <dbReference type="EMBL" id="KAA5603958.1"/>
    </source>
</evidence>
<feature type="region of interest" description="Disordered" evidence="1">
    <location>
        <begin position="41"/>
        <end position="70"/>
    </location>
</feature>
<comment type="caution">
    <text evidence="2">The sequence shown here is derived from an EMBL/GenBank/DDBJ whole genome shotgun (WGS) entry which is preliminary data.</text>
</comment>
<evidence type="ECO:0000313" key="3">
    <source>
        <dbReference type="Proteomes" id="UP000324065"/>
    </source>
</evidence>
<dbReference type="AlphaFoldDB" id="A0A5M6I8B2"/>
<protein>
    <recommendedName>
        <fullName evidence="4">Motility protein</fullName>
    </recommendedName>
</protein>
<feature type="compositionally biased region" description="Polar residues" evidence="1">
    <location>
        <begin position="41"/>
        <end position="54"/>
    </location>
</feature>
<gene>
    <name evidence="2" type="ORF">F1188_18210</name>
</gene>